<name>A0A2I0WCM9_9ASPA</name>
<keyword evidence="2" id="KW-1185">Reference proteome</keyword>
<gene>
    <name evidence="1" type="ORF">MA16_Dca013870</name>
</gene>
<proteinExistence type="predicted"/>
<reference evidence="1 2" key="2">
    <citation type="journal article" date="2017" name="Nature">
        <title>The Apostasia genome and the evolution of orchids.</title>
        <authorList>
            <person name="Zhang G.Q."/>
            <person name="Liu K.W."/>
            <person name="Li Z."/>
            <person name="Lohaus R."/>
            <person name="Hsiao Y.Y."/>
            <person name="Niu S.C."/>
            <person name="Wang J.Y."/>
            <person name="Lin Y.C."/>
            <person name="Xu Q."/>
            <person name="Chen L.J."/>
            <person name="Yoshida K."/>
            <person name="Fujiwara S."/>
            <person name="Wang Z.W."/>
            <person name="Zhang Y.Q."/>
            <person name="Mitsuda N."/>
            <person name="Wang M."/>
            <person name="Liu G.H."/>
            <person name="Pecoraro L."/>
            <person name="Huang H.X."/>
            <person name="Xiao X.J."/>
            <person name="Lin M."/>
            <person name="Wu X.Y."/>
            <person name="Wu W.L."/>
            <person name="Chen Y.Y."/>
            <person name="Chang S.B."/>
            <person name="Sakamoto S."/>
            <person name="Ohme-Takagi M."/>
            <person name="Yagi M."/>
            <person name="Zeng S.J."/>
            <person name="Shen C.Y."/>
            <person name="Yeh C.M."/>
            <person name="Luo Y.B."/>
            <person name="Tsai W.C."/>
            <person name="Van de Peer Y."/>
            <person name="Liu Z.J."/>
        </authorList>
    </citation>
    <scope>NUCLEOTIDE SEQUENCE [LARGE SCALE GENOMIC DNA]</scope>
    <source>
        <tissue evidence="1">The whole plant</tissue>
    </source>
</reference>
<evidence type="ECO:0000313" key="2">
    <source>
        <dbReference type="Proteomes" id="UP000233837"/>
    </source>
</evidence>
<dbReference type="Proteomes" id="UP000233837">
    <property type="component" value="Unassembled WGS sequence"/>
</dbReference>
<dbReference type="AlphaFoldDB" id="A0A2I0WCM9"/>
<accession>A0A2I0WCM9</accession>
<dbReference type="EMBL" id="KZ502744">
    <property type="protein sequence ID" value="PKU73414.1"/>
    <property type="molecule type" value="Genomic_DNA"/>
</dbReference>
<protein>
    <submittedName>
        <fullName evidence="1">Uncharacterized protein</fullName>
    </submittedName>
</protein>
<evidence type="ECO:0000313" key="1">
    <source>
        <dbReference type="EMBL" id="PKU73414.1"/>
    </source>
</evidence>
<reference evidence="1 2" key="1">
    <citation type="journal article" date="2016" name="Sci. Rep.">
        <title>The Dendrobium catenatum Lindl. genome sequence provides insights into polysaccharide synthase, floral development and adaptive evolution.</title>
        <authorList>
            <person name="Zhang G.Q."/>
            <person name="Xu Q."/>
            <person name="Bian C."/>
            <person name="Tsai W.C."/>
            <person name="Yeh C.M."/>
            <person name="Liu K.W."/>
            <person name="Yoshida K."/>
            <person name="Zhang L.S."/>
            <person name="Chang S.B."/>
            <person name="Chen F."/>
            <person name="Shi Y."/>
            <person name="Su Y.Y."/>
            <person name="Zhang Y.Q."/>
            <person name="Chen L.J."/>
            <person name="Yin Y."/>
            <person name="Lin M."/>
            <person name="Huang H."/>
            <person name="Deng H."/>
            <person name="Wang Z.W."/>
            <person name="Zhu S.L."/>
            <person name="Zhao X."/>
            <person name="Deng C."/>
            <person name="Niu S.C."/>
            <person name="Huang J."/>
            <person name="Wang M."/>
            <person name="Liu G.H."/>
            <person name="Yang H.J."/>
            <person name="Xiao X.J."/>
            <person name="Hsiao Y.Y."/>
            <person name="Wu W.L."/>
            <person name="Chen Y.Y."/>
            <person name="Mitsuda N."/>
            <person name="Ohme-Takagi M."/>
            <person name="Luo Y.B."/>
            <person name="Van de Peer Y."/>
            <person name="Liu Z.J."/>
        </authorList>
    </citation>
    <scope>NUCLEOTIDE SEQUENCE [LARGE SCALE GENOMIC DNA]</scope>
    <source>
        <tissue evidence="1">The whole plant</tissue>
    </source>
</reference>
<organism evidence="1 2">
    <name type="scientific">Dendrobium catenatum</name>
    <dbReference type="NCBI Taxonomy" id="906689"/>
    <lineage>
        <taxon>Eukaryota</taxon>
        <taxon>Viridiplantae</taxon>
        <taxon>Streptophyta</taxon>
        <taxon>Embryophyta</taxon>
        <taxon>Tracheophyta</taxon>
        <taxon>Spermatophyta</taxon>
        <taxon>Magnoliopsida</taxon>
        <taxon>Liliopsida</taxon>
        <taxon>Asparagales</taxon>
        <taxon>Orchidaceae</taxon>
        <taxon>Epidendroideae</taxon>
        <taxon>Malaxideae</taxon>
        <taxon>Dendrobiinae</taxon>
        <taxon>Dendrobium</taxon>
    </lineage>
</organism>
<sequence length="145" mass="15804">MLILVQGKNESEASSSGLKLKVNRFFNPNVAENIDMVNEGELNHDLTLVENSEPVICGKGINLNRPAIIAMLKKGENLALSQQFSNPWMSTARMKVNPQFTSIEMSDDGIAIKLNEDLANANALILKNSLVVKVLGNNIPIPVCC</sequence>